<dbReference type="EMBL" id="UINC01040645">
    <property type="protein sequence ID" value="SVB40802.1"/>
    <property type="molecule type" value="Genomic_DNA"/>
</dbReference>
<accession>A0A382DRU7</accession>
<proteinExistence type="predicted"/>
<feature type="non-terminal residue" evidence="1">
    <location>
        <position position="1"/>
    </location>
</feature>
<evidence type="ECO:0008006" key="2">
    <source>
        <dbReference type="Google" id="ProtNLM"/>
    </source>
</evidence>
<dbReference type="AlphaFoldDB" id="A0A382DRU7"/>
<sequence length="590" mass="63492">RGDWAVYVPAGSNWSVQTEIEGFTAENLSVSVTSESPDSVDIELTAGAVDVGGSISYIDDQQFAAIADNIILELIPVEGLVRDLVTPDRILVDGEWLGNWSAQVEPGDWILRATYEDENLVAMGLLEADVAIGASLDLELTIGGWLVLVTEWVDYEGIVHTLADTDFEDADIVNETKLVLNIGAGMKWIAPVNEEGVLEILLIEGRIDASSEFEVVQRNLTMEYSAGQGVTIRSGQESPPTVLMHVRLANHEVTVTVLNSSGGDPSYEGDAGDALAMLDSEGGFVPIEFLIGVNYLGHERFDSFSVSGSVSGTDSNDWIVEFHNGSGEWNVTTTFDMGLENTLNFSNLNVRITPANQSIAHSLEEGHDVTLIVSTDAYTNPSHAITVRVPQIHDFELTEPLDEVYGIQSGQTISIGIKLTNAGNGDERFEFEFDDSELPEGWIRTGANSHTIGAFVKATHSVTILAPANASDEDFTIYVSVRDKTNGTYPDVEIHVQTSQPALRIDSHQLYGGGTDLVSGQSALYYVSVSNSGLIDASLVQLNGTLCSDINCNSALPVNGTDIGDIAASSTVTFEILLDLSDIDPATYYV</sequence>
<protein>
    <recommendedName>
        <fullName evidence="2">Alpha-galactosidase NEW3 domain-containing protein</fullName>
    </recommendedName>
</protein>
<evidence type="ECO:0000313" key="1">
    <source>
        <dbReference type="EMBL" id="SVB40802.1"/>
    </source>
</evidence>
<name>A0A382DRU7_9ZZZZ</name>
<reference evidence="1" key="1">
    <citation type="submission" date="2018-05" db="EMBL/GenBank/DDBJ databases">
        <authorList>
            <person name="Lanie J.A."/>
            <person name="Ng W.-L."/>
            <person name="Kazmierczak K.M."/>
            <person name="Andrzejewski T.M."/>
            <person name="Davidsen T.M."/>
            <person name="Wayne K.J."/>
            <person name="Tettelin H."/>
            <person name="Glass J.I."/>
            <person name="Rusch D."/>
            <person name="Podicherti R."/>
            <person name="Tsui H.-C.T."/>
            <person name="Winkler M.E."/>
        </authorList>
    </citation>
    <scope>NUCLEOTIDE SEQUENCE</scope>
</reference>
<gene>
    <name evidence="1" type="ORF">METZ01_LOCUS193656</name>
</gene>
<organism evidence="1">
    <name type="scientific">marine metagenome</name>
    <dbReference type="NCBI Taxonomy" id="408172"/>
    <lineage>
        <taxon>unclassified sequences</taxon>
        <taxon>metagenomes</taxon>
        <taxon>ecological metagenomes</taxon>
    </lineage>
</organism>
<feature type="non-terminal residue" evidence="1">
    <location>
        <position position="590"/>
    </location>
</feature>